<dbReference type="Gene3D" id="3.10.100.10">
    <property type="entry name" value="Mannose-Binding Protein A, subunit A"/>
    <property type="match status" value="1"/>
</dbReference>
<dbReference type="Pfam" id="PF00059">
    <property type="entry name" value="Lectin_C"/>
    <property type="match status" value="1"/>
</dbReference>
<sequence length="461" mass="52493">MHLKSVTGSAPVLQNSDEDPAPKLTKNALTRYLKAHIGDLKNCSGSRYTFNQSNGNGYSWSESEKICERFGYHLVSIENREEWNFLNQTIQTMNTEEYFIGLRKDATGIWRWLSDNSTVDLSEKGKWPWAKDEPNDGELKENCALMYQYYRKRYGGYNDVDCSISNIRAGFICECKGPTDESHTSQTAETQSSTELTVHLTLSRTESELATYETVGDCKKECEYNNINDTHRTSRSVSEMCSDVQERERKYTHLVSDEKGLAQPPSLRDENEENKDHVYAAVRKERKVKASSEASALKKRSGRSQEGTNGLPGNRASCVGLVDHTKATMNETPQASENTEYLYAVVDKTKRKKKPLQMPPAYRGLVHADLIHSRENSAKLVKEQSQTVYAHVDRVKTATVKISQPNPKETKDEEHQRALFVSNPRNDLMIIININSKLKFWVLPLDMEDCSSYTLVQKWLS</sequence>
<dbReference type="OrthoDB" id="10549522at2759"/>
<evidence type="ECO:0000259" key="2">
    <source>
        <dbReference type="PROSITE" id="PS50041"/>
    </source>
</evidence>
<dbReference type="Proteomes" id="UP000225706">
    <property type="component" value="Unassembled WGS sequence"/>
</dbReference>
<gene>
    <name evidence="3" type="primary">CLEC4D</name>
    <name evidence="3" type="ORF">AWC38_SpisGene19077</name>
</gene>
<dbReference type="SUPFAM" id="SSF56436">
    <property type="entry name" value="C-type lectin-like"/>
    <property type="match status" value="1"/>
</dbReference>
<evidence type="ECO:0000313" key="3">
    <source>
        <dbReference type="EMBL" id="PFX16639.1"/>
    </source>
</evidence>
<dbReference type="AlphaFoldDB" id="A0A2B4RIJ9"/>
<accession>A0A2B4RIJ9</accession>
<dbReference type="InterPro" id="IPR001304">
    <property type="entry name" value="C-type_lectin-like"/>
</dbReference>
<dbReference type="InterPro" id="IPR050111">
    <property type="entry name" value="C-type_lectin/snaclec_domain"/>
</dbReference>
<evidence type="ECO:0000256" key="1">
    <source>
        <dbReference type="SAM" id="MobiDB-lite"/>
    </source>
</evidence>
<organism evidence="3 4">
    <name type="scientific">Stylophora pistillata</name>
    <name type="common">Smooth cauliflower coral</name>
    <dbReference type="NCBI Taxonomy" id="50429"/>
    <lineage>
        <taxon>Eukaryota</taxon>
        <taxon>Metazoa</taxon>
        <taxon>Cnidaria</taxon>
        <taxon>Anthozoa</taxon>
        <taxon>Hexacorallia</taxon>
        <taxon>Scleractinia</taxon>
        <taxon>Astrocoeniina</taxon>
        <taxon>Pocilloporidae</taxon>
        <taxon>Stylophora</taxon>
    </lineage>
</organism>
<feature type="region of interest" description="Disordered" evidence="1">
    <location>
        <begin position="1"/>
        <end position="23"/>
    </location>
</feature>
<comment type="caution">
    <text evidence="3">The sequence shown here is derived from an EMBL/GenBank/DDBJ whole genome shotgun (WGS) entry which is preliminary data.</text>
</comment>
<feature type="compositionally biased region" description="Polar residues" evidence="1">
    <location>
        <begin position="1"/>
        <end position="15"/>
    </location>
</feature>
<dbReference type="SMART" id="SM00034">
    <property type="entry name" value="CLECT"/>
    <property type="match status" value="1"/>
</dbReference>
<evidence type="ECO:0000313" key="4">
    <source>
        <dbReference type="Proteomes" id="UP000225706"/>
    </source>
</evidence>
<dbReference type="InterPro" id="IPR016187">
    <property type="entry name" value="CTDL_fold"/>
</dbReference>
<dbReference type="GO" id="GO:0030246">
    <property type="term" value="F:carbohydrate binding"/>
    <property type="evidence" value="ECO:0007669"/>
    <property type="project" value="UniProtKB-KW"/>
</dbReference>
<name>A0A2B4RIJ9_STYPI</name>
<proteinExistence type="predicted"/>
<dbReference type="InterPro" id="IPR016186">
    <property type="entry name" value="C-type_lectin-like/link_sf"/>
</dbReference>
<reference evidence="4" key="1">
    <citation type="journal article" date="2017" name="bioRxiv">
        <title>Comparative analysis of the genomes of Stylophora pistillata and Acropora digitifera provides evidence for extensive differences between species of corals.</title>
        <authorList>
            <person name="Voolstra C.R."/>
            <person name="Li Y."/>
            <person name="Liew Y.J."/>
            <person name="Baumgarten S."/>
            <person name="Zoccola D."/>
            <person name="Flot J.-F."/>
            <person name="Tambutte S."/>
            <person name="Allemand D."/>
            <person name="Aranda M."/>
        </authorList>
    </citation>
    <scope>NUCLEOTIDE SEQUENCE [LARGE SCALE GENOMIC DNA]</scope>
</reference>
<dbReference type="PANTHER" id="PTHR22803">
    <property type="entry name" value="MANNOSE, PHOSPHOLIPASE, LECTIN RECEPTOR RELATED"/>
    <property type="match status" value="1"/>
</dbReference>
<dbReference type="CDD" id="cd00037">
    <property type="entry name" value="CLECT"/>
    <property type="match status" value="1"/>
</dbReference>
<protein>
    <submittedName>
        <fullName evidence="3">C-type lectin domain family 4 member D</fullName>
    </submittedName>
</protein>
<keyword evidence="4" id="KW-1185">Reference proteome</keyword>
<dbReference type="EMBL" id="LSMT01000530">
    <property type="protein sequence ID" value="PFX16639.1"/>
    <property type="molecule type" value="Genomic_DNA"/>
</dbReference>
<feature type="region of interest" description="Disordered" evidence="1">
    <location>
        <begin position="283"/>
        <end position="316"/>
    </location>
</feature>
<dbReference type="PROSITE" id="PS50041">
    <property type="entry name" value="C_TYPE_LECTIN_2"/>
    <property type="match status" value="1"/>
</dbReference>
<keyword evidence="3" id="KW-0430">Lectin</keyword>
<feature type="domain" description="C-type lectin" evidence="2">
    <location>
        <begin position="43"/>
        <end position="163"/>
    </location>
</feature>